<accession>A0A9I9ELK1</accession>
<organism evidence="1">
    <name type="scientific">Cucumis melo</name>
    <name type="common">Muskmelon</name>
    <dbReference type="NCBI Taxonomy" id="3656"/>
    <lineage>
        <taxon>Eukaryota</taxon>
        <taxon>Viridiplantae</taxon>
        <taxon>Streptophyta</taxon>
        <taxon>Embryophyta</taxon>
        <taxon>Tracheophyta</taxon>
        <taxon>Spermatophyta</taxon>
        <taxon>Magnoliopsida</taxon>
        <taxon>eudicotyledons</taxon>
        <taxon>Gunneridae</taxon>
        <taxon>Pentapetalae</taxon>
        <taxon>rosids</taxon>
        <taxon>fabids</taxon>
        <taxon>Cucurbitales</taxon>
        <taxon>Cucurbitaceae</taxon>
        <taxon>Benincaseae</taxon>
        <taxon>Cucumis</taxon>
    </lineage>
</organism>
<proteinExistence type="predicted"/>
<reference evidence="1" key="1">
    <citation type="submission" date="2023-03" db="UniProtKB">
        <authorList>
            <consortium name="EnsemblPlants"/>
        </authorList>
    </citation>
    <scope>IDENTIFICATION</scope>
</reference>
<evidence type="ECO:0000313" key="1">
    <source>
        <dbReference type="EnsemblPlants" id="MELO3C035406.2.1"/>
    </source>
</evidence>
<dbReference type="EnsemblPlants" id="MELO3C035406.2.1">
    <property type="protein sequence ID" value="MELO3C035406.2.1"/>
    <property type="gene ID" value="MELO3C035406.2"/>
</dbReference>
<dbReference type="AlphaFoldDB" id="A0A9I9ELK1"/>
<evidence type="ECO:0008006" key="2">
    <source>
        <dbReference type="Google" id="ProtNLM"/>
    </source>
</evidence>
<name>A0A9I9ELK1_CUCME</name>
<dbReference type="Gramene" id="MELO3C035406.2.1">
    <property type="protein sequence ID" value="MELO3C035406.2.1"/>
    <property type="gene ID" value="MELO3C035406.2"/>
</dbReference>
<sequence length="77" mass="8600">MDGDNVKVSVDMVTDGNCFVPVPTRECRTMLSQEVGSQLLWPRHLVIPLDKKMKSVYQADPQLSSLTLNTKRAPVTL</sequence>
<protein>
    <recommendedName>
        <fullName evidence="2">Transposase Tnp1/En/Spm-like domain-containing protein</fullName>
    </recommendedName>
</protein>